<feature type="transmembrane region" description="Helical" evidence="1">
    <location>
        <begin position="34"/>
        <end position="57"/>
    </location>
</feature>
<organism evidence="2 3">
    <name type="scientific">Pleomassaria siparia CBS 279.74</name>
    <dbReference type="NCBI Taxonomy" id="1314801"/>
    <lineage>
        <taxon>Eukaryota</taxon>
        <taxon>Fungi</taxon>
        <taxon>Dikarya</taxon>
        <taxon>Ascomycota</taxon>
        <taxon>Pezizomycotina</taxon>
        <taxon>Dothideomycetes</taxon>
        <taxon>Pleosporomycetidae</taxon>
        <taxon>Pleosporales</taxon>
        <taxon>Pleomassariaceae</taxon>
        <taxon>Pleomassaria</taxon>
    </lineage>
</organism>
<proteinExistence type="predicted"/>
<dbReference type="Proteomes" id="UP000799428">
    <property type="component" value="Unassembled WGS sequence"/>
</dbReference>
<reference evidence="2" key="1">
    <citation type="journal article" date="2020" name="Stud. Mycol.">
        <title>101 Dothideomycetes genomes: a test case for predicting lifestyles and emergence of pathogens.</title>
        <authorList>
            <person name="Haridas S."/>
            <person name="Albert R."/>
            <person name="Binder M."/>
            <person name="Bloem J."/>
            <person name="Labutti K."/>
            <person name="Salamov A."/>
            <person name="Andreopoulos B."/>
            <person name="Baker S."/>
            <person name="Barry K."/>
            <person name="Bills G."/>
            <person name="Bluhm B."/>
            <person name="Cannon C."/>
            <person name="Castanera R."/>
            <person name="Culley D."/>
            <person name="Daum C."/>
            <person name="Ezra D."/>
            <person name="Gonzalez J."/>
            <person name="Henrissat B."/>
            <person name="Kuo A."/>
            <person name="Liang C."/>
            <person name="Lipzen A."/>
            <person name="Lutzoni F."/>
            <person name="Magnuson J."/>
            <person name="Mondo S."/>
            <person name="Nolan M."/>
            <person name="Ohm R."/>
            <person name="Pangilinan J."/>
            <person name="Park H.-J."/>
            <person name="Ramirez L."/>
            <person name="Alfaro M."/>
            <person name="Sun H."/>
            <person name="Tritt A."/>
            <person name="Yoshinaga Y."/>
            <person name="Zwiers L.-H."/>
            <person name="Turgeon B."/>
            <person name="Goodwin S."/>
            <person name="Spatafora J."/>
            <person name="Crous P."/>
            <person name="Grigoriev I."/>
        </authorList>
    </citation>
    <scope>NUCLEOTIDE SEQUENCE</scope>
    <source>
        <strain evidence="2">CBS 279.74</strain>
    </source>
</reference>
<keyword evidence="1" id="KW-0812">Transmembrane</keyword>
<evidence type="ECO:0000256" key="1">
    <source>
        <dbReference type="SAM" id="Phobius"/>
    </source>
</evidence>
<sequence>MYIDNLSVWWYVCTILLRGGGVLLLFVQVSEPCLVSGLGCWWLLYCVCVCVCVWKCITNCTYL</sequence>
<feature type="transmembrane region" description="Helical" evidence="1">
    <location>
        <begin position="7"/>
        <end position="28"/>
    </location>
</feature>
<gene>
    <name evidence="2" type="ORF">K504DRAFT_286627</name>
</gene>
<evidence type="ECO:0000313" key="2">
    <source>
        <dbReference type="EMBL" id="KAF2708659.1"/>
    </source>
</evidence>
<keyword evidence="3" id="KW-1185">Reference proteome</keyword>
<dbReference type="EMBL" id="MU005771">
    <property type="protein sequence ID" value="KAF2708659.1"/>
    <property type="molecule type" value="Genomic_DNA"/>
</dbReference>
<keyword evidence="1" id="KW-0472">Membrane</keyword>
<keyword evidence="1" id="KW-1133">Transmembrane helix</keyword>
<protein>
    <submittedName>
        <fullName evidence="2">Uncharacterized protein</fullName>
    </submittedName>
</protein>
<accession>A0A6G1K6Z6</accession>
<evidence type="ECO:0000313" key="3">
    <source>
        <dbReference type="Proteomes" id="UP000799428"/>
    </source>
</evidence>
<name>A0A6G1K6Z6_9PLEO</name>
<dbReference type="AlphaFoldDB" id="A0A6G1K6Z6"/>